<evidence type="ECO:0000313" key="10">
    <source>
        <dbReference type="Proteomes" id="UP000033612"/>
    </source>
</evidence>
<dbReference type="InterPro" id="IPR019931">
    <property type="entry name" value="LPXTG_anchor"/>
</dbReference>
<dbReference type="Pfam" id="PF06458">
    <property type="entry name" value="MucBP"/>
    <property type="match status" value="2"/>
</dbReference>
<accession>A0A0F4LMS8</accession>
<evidence type="ECO:0000256" key="4">
    <source>
        <dbReference type="ARBA" id="ARBA00022737"/>
    </source>
</evidence>
<dbReference type="Gene3D" id="3.80.10.10">
    <property type="entry name" value="Ribonuclease Inhibitor"/>
    <property type="match status" value="1"/>
</dbReference>
<keyword evidence="7" id="KW-0812">Transmembrane</keyword>
<evidence type="ECO:0000256" key="2">
    <source>
        <dbReference type="ARBA" id="ARBA00022525"/>
    </source>
</evidence>
<feature type="region of interest" description="Disordered" evidence="6">
    <location>
        <begin position="440"/>
        <end position="477"/>
    </location>
</feature>
<organism evidence="9 10">
    <name type="scientific">Lactobacillus kimbladii</name>
    <dbReference type="NCBI Taxonomy" id="1218506"/>
    <lineage>
        <taxon>Bacteria</taxon>
        <taxon>Bacillati</taxon>
        <taxon>Bacillota</taxon>
        <taxon>Bacilli</taxon>
        <taxon>Lactobacillales</taxon>
        <taxon>Lactobacillaceae</taxon>
        <taxon>Lactobacillus</taxon>
    </lineage>
</organism>
<dbReference type="Gene3D" id="3.10.20.320">
    <property type="entry name" value="Putative peptidoglycan bound protein (lpxtg motif)"/>
    <property type="match status" value="2"/>
</dbReference>
<evidence type="ECO:0000256" key="7">
    <source>
        <dbReference type="SAM" id="Phobius"/>
    </source>
</evidence>
<dbReference type="InterPro" id="IPR005046">
    <property type="entry name" value="DUF285"/>
</dbReference>
<comment type="caution">
    <text evidence="9">The sequence shown here is derived from an EMBL/GenBank/DDBJ whole genome shotgun (WGS) entry which is preliminary data.</text>
</comment>
<gene>
    <name evidence="9" type="ORF">JF75_03160</name>
</gene>
<evidence type="ECO:0000256" key="3">
    <source>
        <dbReference type="ARBA" id="ARBA00022729"/>
    </source>
</evidence>
<dbReference type="Pfam" id="PF03382">
    <property type="entry name" value="DUF285"/>
    <property type="match status" value="1"/>
</dbReference>
<feature type="domain" description="Gram-positive cocci surface proteins LPxTG" evidence="8">
    <location>
        <begin position="506"/>
        <end position="542"/>
    </location>
</feature>
<keyword evidence="7" id="KW-0472">Membrane</keyword>
<keyword evidence="5" id="KW-0572">Peptidoglycan-anchor</keyword>
<sequence>MNKISEHNKKAEVLLFSSLTAAALGLVSINTNSVRADSLSASQLITQNNTIKRGEKKENSNLQETNSANQTEIKQNDGQNTDESHDDKQKPTDTKGQEPSSDNSNNDSNTKSIIQKKWNDLDVEFDTTSKELTVHGSSADHPVTLTNPKPLKGIVDDEIKKITFKGKVQIAGSAKALFNGLSELTDIAGMANFDTANTTDMSNMFSDCSSLKVLDISNFDMSKVSNNDSMLAGLKNLLVLKLGPNVKNLKGTGLDTEGTWLSVGKGTIDQPEATDKWSSTELINNWNGKKEAYAREIAILVSYQDEEGKDLLPAESITGTYGKSYEAKAKDIPGYFLFKTPENASGIFGDNTQAINFVYRKYQLDNQPVKGATVTVHYQDEKGNELTPPVVISGNLGDGYVTETKEITGYTLDDRTDNATGFFASQPQDVIYIYTKDKSDVTKPEENPTNTNHKKKGHQEVAKQKKRKNKTGKKQHKRISLTAKDNYGHKTTTFKPKGVKEKAKTLAQTGLDKMSQLGTLLLGALAIILSLFGVKLEHQKKE</sequence>
<dbReference type="InterPro" id="IPR011889">
    <property type="entry name" value="Liste_lipo_26"/>
</dbReference>
<dbReference type="STRING" id="1218506.JF75_03160"/>
<keyword evidence="10" id="KW-1185">Reference proteome</keyword>
<dbReference type="NCBIfam" id="TIGR02167">
    <property type="entry name" value="Liste_lipo_26"/>
    <property type="match status" value="1"/>
</dbReference>
<evidence type="ECO:0000256" key="1">
    <source>
        <dbReference type="ARBA" id="ARBA00022512"/>
    </source>
</evidence>
<evidence type="ECO:0000259" key="8">
    <source>
        <dbReference type="PROSITE" id="PS50847"/>
    </source>
</evidence>
<feature type="compositionally biased region" description="Basic residues" evidence="6">
    <location>
        <begin position="464"/>
        <end position="477"/>
    </location>
</feature>
<dbReference type="HOGENOM" id="CLU_007250_0_0_9"/>
<evidence type="ECO:0000256" key="6">
    <source>
        <dbReference type="SAM" id="MobiDB-lite"/>
    </source>
</evidence>
<dbReference type="InterPro" id="IPR009459">
    <property type="entry name" value="MucBP_dom"/>
</dbReference>
<keyword evidence="1" id="KW-0134">Cell wall</keyword>
<feature type="region of interest" description="Disordered" evidence="6">
    <location>
        <begin position="50"/>
        <end position="110"/>
    </location>
</feature>
<keyword evidence="3" id="KW-0732">Signal</keyword>
<protein>
    <submittedName>
        <fullName evidence="9">Putative surface layer protein</fullName>
    </submittedName>
</protein>
<feature type="compositionally biased region" description="Polar residues" evidence="6">
    <location>
        <begin position="60"/>
        <end position="81"/>
    </location>
</feature>
<dbReference type="RefSeq" id="WP_046331573.1">
    <property type="nucleotide sequence ID" value="NZ_JBHTBO010000019.1"/>
</dbReference>
<proteinExistence type="predicted"/>
<dbReference type="AlphaFoldDB" id="A0A0F4LMS8"/>
<evidence type="ECO:0000256" key="5">
    <source>
        <dbReference type="ARBA" id="ARBA00023088"/>
    </source>
</evidence>
<dbReference type="OrthoDB" id="2195283at2"/>
<keyword evidence="7" id="KW-1133">Transmembrane helix</keyword>
<dbReference type="EMBL" id="JXLH01000004">
    <property type="protein sequence ID" value="KJY59569.1"/>
    <property type="molecule type" value="Genomic_DNA"/>
</dbReference>
<keyword evidence="2" id="KW-0964">Secreted</keyword>
<name>A0A0F4LMS8_9LACO</name>
<keyword evidence="4" id="KW-0677">Repeat</keyword>
<reference evidence="9 10" key="1">
    <citation type="submission" date="2015-01" db="EMBL/GenBank/DDBJ databases">
        <title>Comparative genomics of the lactic acid bacteria isolated from the honey bee gut.</title>
        <authorList>
            <person name="Ellegaard K.M."/>
            <person name="Tamarit D."/>
            <person name="Javelind E."/>
            <person name="Olofsson T."/>
            <person name="Andersson S.G."/>
            <person name="Vasquez A."/>
        </authorList>
    </citation>
    <scope>NUCLEOTIDE SEQUENCE [LARGE SCALE GENOMIC DNA]</scope>
    <source>
        <strain evidence="9 10">Hma2</strain>
    </source>
</reference>
<feature type="compositionally biased region" description="Basic and acidic residues" evidence="6">
    <location>
        <begin position="82"/>
        <end position="96"/>
    </location>
</feature>
<evidence type="ECO:0000313" key="9">
    <source>
        <dbReference type="EMBL" id="KJY59569.1"/>
    </source>
</evidence>
<dbReference type="PATRIC" id="fig|1218506.3.peg.357"/>
<dbReference type="InterPro" id="IPR032675">
    <property type="entry name" value="LRR_dom_sf"/>
</dbReference>
<feature type="transmembrane region" description="Helical" evidence="7">
    <location>
        <begin position="514"/>
        <end position="534"/>
    </location>
</feature>
<feature type="compositionally biased region" description="Low complexity" evidence="6">
    <location>
        <begin position="100"/>
        <end position="109"/>
    </location>
</feature>
<dbReference type="Proteomes" id="UP000033612">
    <property type="component" value="Unassembled WGS sequence"/>
</dbReference>
<dbReference type="PROSITE" id="PS50847">
    <property type="entry name" value="GRAM_POS_ANCHORING"/>
    <property type="match status" value="1"/>
</dbReference>